<comment type="subunit">
    <text evidence="9">In the presence of PdxS, forms a dodecamer of heterodimers. Only shows activity in the heterodimer.</text>
</comment>
<dbReference type="PIRSF" id="PIRSF005639">
    <property type="entry name" value="Glut_amidoT_SNO"/>
    <property type="match status" value="1"/>
</dbReference>
<feature type="active site" description="Charge relay system" evidence="10">
    <location>
        <position position="171"/>
    </location>
</feature>
<evidence type="ECO:0000256" key="4">
    <source>
        <dbReference type="ARBA" id="ARBA00022962"/>
    </source>
</evidence>
<dbReference type="Proteomes" id="UP000885779">
    <property type="component" value="Unassembled WGS sequence"/>
</dbReference>
<dbReference type="GO" id="GO:0004359">
    <property type="term" value="F:glutaminase activity"/>
    <property type="evidence" value="ECO:0007669"/>
    <property type="project" value="UniProtKB-EC"/>
</dbReference>
<comment type="caution">
    <text evidence="12">The sequence shown here is derived from an EMBL/GenBank/DDBJ whole genome shotgun (WGS) entry which is preliminary data.</text>
</comment>
<evidence type="ECO:0000256" key="7">
    <source>
        <dbReference type="ARBA" id="ARBA00049534"/>
    </source>
</evidence>
<dbReference type="PROSITE" id="PS51130">
    <property type="entry name" value="PDXT_SNO_2"/>
    <property type="match status" value="1"/>
</dbReference>
<dbReference type="InterPro" id="IPR002161">
    <property type="entry name" value="PdxT/SNO"/>
</dbReference>
<evidence type="ECO:0000256" key="8">
    <source>
        <dbReference type="ARBA" id="ARBA00054599"/>
    </source>
</evidence>
<dbReference type="CDD" id="cd01749">
    <property type="entry name" value="GATase1_PB"/>
    <property type="match status" value="1"/>
</dbReference>
<dbReference type="Gene3D" id="3.40.50.880">
    <property type="match status" value="1"/>
</dbReference>
<evidence type="ECO:0000256" key="9">
    <source>
        <dbReference type="ARBA" id="ARBA00064749"/>
    </source>
</evidence>
<feature type="active site" description="Nucleophile" evidence="10">
    <location>
        <position position="78"/>
    </location>
</feature>
<evidence type="ECO:0000256" key="6">
    <source>
        <dbReference type="ARBA" id="ARBA00047992"/>
    </source>
</evidence>
<evidence type="ECO:0000256" key="11">
    <source>
        <dbReference type="PIRSR" id="PIRSR005639-2"/>
    </source>
</evidence>
<keyword evidence="2 12" id="KW-0378">Hydrolase</keyword>
<keyword evidence="4" id="KW-0315">Glutamine amidotransferase</keyword>
<proteinExistence type="predicted"/>
<feature type="binding site" evidence="11">
    <location>
        <begin position="47"/>
        <end position="49"/>
    </location>
    <ligand>
        <name>L-glutamine</name>
        <dbReference type="ChEBI" id="CHEBI:58359"/>
    </ligand>
</feature>
<dbReference type="PANTHER" id="PTHR31559">
    <property type="entry name" value="PYRIDOXAL 5'-PHOSPHATE SYNTHASE SUBUNIT SNO"/>
    <property type="match status" value="1"/>
</dbReference>
<evidence type="ECO:0000256" key="3">
    <source>
        <dbReference type="ARBA" id="ARBA00022898"/>
    </source>
</evidence>
<keyword evidence="5 12" id="KW-0456">Lyase</keyword>
<feature type="binding site" evidence="11">
    <location>
        <begin position="135"/>
        <end position="136"/>
    </location>
    <ligand>
        <name>L-glutamine</name>
        <dbReference type="ChEBI" id="CHEBI:58359"/>
    </ligand>
</feature>
<dbReference type="GO" id="GO:0008614">
    <property type="term" value="P:pyridoxine metabolic process"/>
    <property type="evidence" value="ECO:0007669"/>
    <property type="project" value="TreeGrafter"/>
</dbReference>
<dbReference type="GO" id="GO:0036381">
    <property type="term" value="F:pyridoxal 5'-phosphate synthase (glutamine hydrolysing) activity"/>
    <property type="evidence" value="ECO:0007669"/>
    <property type="project" value="UniProtKB-EC"/>
</dbReference>
<dbReference type="NCBIfam" id="TIGR03800">
    <property type="entry name" value="PLP_synth_Pdx2"/>
    <property type="match status" value="1"/>
</dbReference>
<comment type="catalytic activity">
    <reaction evidence="7">
        <text>L-glutamine + H2O = L-glutamate + NH4(+)</text>
        <dbReference type="Rhea" id="RHEA:15889"/>
        <dbReference type="ChEBI" id="CHEBI:15377"/>
        <dbReference type="ChEBI" id="CHEBI:28938"/>
        <dbReference type="ChEBI" id="CHEBI:29985"/>
        <dbReference type="ChEBI" id="CHEBI:58359"/>
        <dbReference type="EC" id="3.5.1.2"/>
    </reaction>
</comment>
<evidence type="ECO:0000256" key="10">
    <source>
        <dbReference type="PIRSR" id="PIRSR005639-1"/>
    </source>
</evidence>
<gene>
    <name evidence="12" type="primary">pdxT</name>
    <name evidence="12" type="ORF">ENK44_14990</name>
</gene>
<dbReference type="EC" id="4.3.3.6" evidence="1"/>
<sequence>MAKIGILALQGDFYRHSLAVRRLEHEAVLVKDEAALKKCDKLIIPGGESTTFLHLMEKLNLRQPLLEFGREKAIMGTCAGLITLSKSAGHLPFPPLGLIDITVERNAYGRQVDSFVDTIRLNVNGTERPYEGVFIRAPKIAALGSDVRPLAWHKDDVVMAASENILVATFHPELTDDLRIHAYFIEQVG</sequence>
<dbReference type="PROSITE" id="PS51273">
    <property type="entry name" value="GATASE_TYPE_1"/>
    <property type="match status" value="1"/>
</dbReference>
<protein>
    <recommendedName>
        <fullName evidence="1">pyridoxal 5'-phosphate synthase (glutamine hydrolyzing)</fullName>
        <ecNumber evidence="1">4.3.3.6</ecNumber>
    </recommendedName>
</protein>
<dbReference type="FunFam" id="3.40.50.880:FF:000010">
    <property type="entry name" value="uncharacterized protein LOC100176842 isoform X2"/>
    <property type="match status" value="1"/>
</dbReference>
<organism evidence="12">
    <name type="scientific">Caldithrix abyssi</name>
    <dbReference type="NCBI Taxonomy" id="187145"/>
    <lineage>
        <taxon>Bacteria</taxon>
        <taxon>Pseudomonadati</taxon>
        <taxon>Calditrichota</taxon>
        <taxon>Calditrichia</taxon>
        <taxon>Calditrichales</taxon>
        <taxon>Calditrichaceae</taxon>
        <taxon>Caldithrix</taxon>
    </lineage>
</organism>
<evidence type="ECO:0000313" key="12">
    <source>
        <dbReference type="EMBL" id="HGY57012.1"/>
    </source>
</evidence>
<dbReference type="GO" id="GO:0005829">
    <property type="term" value="C:cytosol"/>
    <property type="evidence" value="ECO:0007669"/>
    <property type="project" value="TreeGrafter"/>
</dbReference>
<comment type="function">
    <text evidence="8">Catalyzes the hydrolysis of glutamine to glutamate and ammonia as part of the biosynthesis of pyridoxal 5'-phosphate. The resulting ammonia molecule is channeled to the active site of PdxS.</text>
</comment>
<dbReference type="PANTHER" id="PTHR31559:SF0">
    <property type="entry name" value="PYRIDOXAL 5'-PHOSPHATE SYNTHASE SUBUNIT SNO1-RELATED"/>
    <property type="match status" value="1"/>
</dbReference>
<dbReference type="Pfam" id="PF01174">
    <property type="entry name" value="SNO"/>
    <property type="match status" value="1"/>
</dbReference>
<evidence type="ECO:0000256" key="5">
    <source>
        <dbReference type="ARBA" id="ARBA00023239"/>
    </source>
</evidence>
<reference evidence="12" key="1">
    <citation type="journal article" date="2020" name="mSystems">
        <title>Genome- and Community-Level Interaction Insights into Carbon Utilization and Element Cycling Functions of Hydrothermarchaeota in Hydrothermal Sediment.</title>
        <authorList>
            <person name="Zhou Z."/>
            <person name="Liu Y."/>
            <person name="Xu W."/>
            <person name="Pan J."/>
            <person name="Luo Z.H."/>
            <person name="Li M."/>
        </authorList>
    </citation>
    <scope>NUCLEOTIDE SEQUENCE [LARGE SCALE GENOMIC DNA]</scope>
    <source>
        <strain evidence="12">HyVt-577</strain>
    </source>
</reference>
<feature type="binding site" evidence="11">
    <location>
        <position position="105"/>
    </location>
    <ligand>
        <name>L-glutamine</name>
        <dbReference type="ChEBI" id="CHEBI:58359"/>
    </ligand>
</feature>
<accession>A0A7V4U421</accession>
<dbReference type="EMBL" id="DRQG01000142">
    <property type="protein sequence ID" value="HGY57012.1"/>
    <property type="molecule type" value="Genomic_DNA"/>
</dbReference>
<feature type="active site" description="Charge relay system" evidence="10">
    <location>
        <position position="173"/>
    </location>
</feature>
<dbReference type="SUPFAM" id="SSF52317">
    <property type="entry name" value="Class I glutamine amidotransferase-like"/>
    <property type="match status" value="1"/>
</dbReference>
<comment type="catalytic activity">
    <reaction evidence="6">
        <text>aldehydo-D-ribose 5-phosphate + D-glyceraldehyde 3-phosphate + L-glutamine = pyridoxal 5'-phosphate + L-glutamate + phosphate + 3 H2O + H(+)</text>
        <dbReference type="Rhea" id="RHEA:31507"/>
        <dbReference type="ChEBI" id="CHEBI:15377"/>
        <dbReference type="ChEBI" id="CHEBI:15378"/>
        <dbReference type="ChEBI" id="CHEBI:29985"/>
        <dbReference type="ChEBI" id="CHEBI:43474"/>
        <dbReference type="ChEBI" id="CHEBI:58273"/>
        <dbReference type="ChEBI" id="CHEBI:58359"/>
        <dbReference type="ChEBI" id="CHEBI:59776"/>
        <dbReference type="ChEBI" id="CHEBI:597326"/>
        <dbReference type="EC" id="4.3.3.6"/>
    </reaction>
</comment>
<evidence type="ECO:0000256" key="1">
    <source>
        <dbReference type="ARBA" id="ARBA00012084"/>
    </source>
</evidence>
<dbReference type="GO" id="GO:0042823">
    <property type="term" value="P:pyridoxal phosphate biosynthetic process"/>
    <property type="evidence" value="ECO:0007669"/>
    <property type="project" value="InterPro"/>
</dbReference>
<evidence type="ECO:0000256" key="2">
    <source>
        <dbReference type="ARBA" id="ARBA00022801"/>
    </source>
</evidence>
<name>A0A7V4U421_CALAY</name>
<dbReference type="InterPro" id="IPR029062">
    <property type="entry name" value="Class_I_gatase-like"/>
</dbReference>
<dbReference type="GO" id="GO:1903600">
    <property type="term" value="C:glutaminase complex"/>
    <property type="evidence" value="ECO:0007669"/>
    <property type="project" value="TreeGrafter"/>
</dbReference>
<dbReference type="AlphaFoldDB" id="A0A7V4U421"/>
<keyword evidence="3" id="KW-0663">Pyridoxal phosphate</keyword>